<dbReference type="Proteomes" id="UP001168575">
    <property type="component" value="Unassembled WGS sequence"/>
</dbReference>
<keyword evidence="3" id="KW-1185">Reference proteome</keyword>
<dbReference type="SUPFAM" id="SSF53850">
    <property type="entry name" value="Periplasmic binding protein-like II"/>
    <property type="match status" value="1"/>
</dbReference>
<dbReference type="PANTHER" id="PTHR43649">
    <property type="entry name" value="ARABINOSE-BINDING PROTEIN-RELATED"/>
    <property type="match status" value="1"/>
</dbReference>
<proteinExistence type="predicted"/>
<dbReference type="PANTHER" id="PTHR43649:SF12">
    <property type="entry name" value="DIACETYLCHITOBIOSE BINDING PROTEIN DASA"/>
    <property type="match status" value="1"/>
</dbReference>
<comment type="caution">
    <text evidence="2">The sequence shown here is derived from an EMBL/GenBank/DDBJ whole genome shotgun (WGS) entry which is preliminary data.</text>
</comment>
<keyword evidence="1" id="KW-0732">Signal</keyword>
<protein>
    <submittedName>
        <fullName evidence="2">Extracellular solute-binding protein</fullName>
    </submittedName>
</protein>
<reference evidence="2" key="1">
    <citation type="submission" date="2023-07" db="EMBL/GenBank/DDBJ databases">
        <title>Between Cages and Wild: Unraveling the Impact of Captivity on Animal Microbiomes and Antimicrobial Resistance.</title>
        <authorList>
            <person name="Schmartz G.P."/>
            <person name="Rehner J."/>
            <person name="Schuff M.J."/>
            <person name="Becker S.L."/>
            <person name="Kravczyk M."/>
            <person name="Gurevich A."/>
            <person name="Francke R."/>
            <person name="Mueller R."/>
            <person name="Keller V."/>
            <person name="Keller A."/>
        </authorList>
    </citation>
    <scope>NUCLEOTIDE SEQUENCE</scope>
    <source>
        <strain evidence="2">S12M_St_49</strain>
    </source>
</reference>
<dbReference type="EMBL" id="JAUMVS010000273">
    <property type="protein sequence ID" value="MDO4842706.1"/>
    <property type="molecule type" value="Genomic_DNA"/>
</dbReference>
<sequence>MKKLVSVLVLVAMLLGCVSAMADSLLPYDGEAVTYQGYTADLGLSEDRNSPVYQAYKTLLGNVSIEWSTGPWADFDTKTALFLNTGDLPDIVWLRNSPDVIANYGDLGYFLNFMDYLDYMPNLKSYLENYPQIANMVNEKGALYCLNDIEPNDYIDESYFVNKTALEALGKEVPTTWDEMLDCMRAYKAANPDGTAFITYGWGASYYMYCLGAINNAQINFYFDGEKWTHPLLTEESGYRDLISMMHTMYSEGLLNPEFSTMSDEPAYQTVLDGNWLFGFWYLNCIPHEIFLDEEVPYEYEAMYAPAFKAGDKQYSVVTVPYDNTPNWG</sequence>
<dbReference type="InterPro" id="IPR006059">
    <property type="entry name" value="SBP"/>
</dbReference>
<dbReference type="AlphaFoldDB" id="A0AA43RKY4"/>
<dbReference type="Pfam" id="PF13416">
    <property type="entry name" value="SBP_bac_8"/>
    <property type="match status" value="1"/>
</dbReference>
<name>A0AA43RKY4_9ACTN</name>
<organism evidence="2 3">
    <name type="scientific">Phoenicibacter congonensis</name>
    <dbReference type="NCBI Taxonomy" id="1944646"/>
    <lineage>
        <taxon>Bacteria</taxon>
        <taxon>Bacillati</taxon>
        <taxon>Actinomycetota</taxon>
        <taxon>Coriobacteriia</taxon>
        <taxon>Eggerthellales</taxon>
        <taxon>Eggerthellaceae</taxon>
        <taxon>Phoenicibacter</taxon>
    </lineage>
</organism>
<gene>
    <name evidence="2" type="ORF">Q3982_08540</name>
</gene>
<evidence type="ECO:0000313" key="3">
    <source>
        <dbReference type="Proteomes" id="UP001168575"/>
    </source>
</evidence>
<evidence type="ECO:0000256" key="1">
    <source>
        <dbReference type="SAM" id="SignalP"/>
    </source>
</evidence>
<accession>A0AA43RKY4</accession>
<dbReference type="Gene3D" id="3.40.190.10">
    <property type="entry name" value="Periplasmic binding protein-like II"/>
    <property type="match status" value="2"/>
</dbReference>
<dbReference type="InterPro" id="IPR050490">
    <property type="entry name" value="Bact_solute-bd_prot1"/>
</dbReference>
<feature type="non-terminal residue" evidence="2">
    <location>
        <position position="329"/>
    </location>
</feature>
<evidence type="ECO:0000313" key="2">
    <source>
        <dbReference type="EMBL" id="MDO4842706.1"/>
    </source>
</evidence>
<dbReference type="PROSITE" id="PS51257">
    <property type="entry name" value="PROKAR_LIPOPROTEIN"/>
    <property type="match status" value="1"/>
</dbReference>
<feature type="chain" id="PRO_5041334873" evidence="1">
    <location>
        <begin position="23"/>
        <end position="329"/>
    </location>
</feature>
<feature type="signal peptide" evidence="1">
    <location>
        <begin position="1"/>
        <end position="22"/>
    </location>
</feature>